<evidence type="ECO:0000256" key="8">
    <source>
        <dbReference type="ARBA" id="ARBA00022989"/>
    </source>
</evidence>
<dbReference type="InterPro" id="IPR003593">
    <property type="entry name" value="AAA+_ATPase"/>
</dbReference>
<feature type="transmembrane region" description="Helical" evidence="10">
    <location>
        <begin position="725"/>
        <end position="742"/>
    </location>
</feature>
<dbReference type="Pfam" id="PF01061">
    <property type="entry name" value="ABC2_membrane"/>
    <property type="match status" value="2"/>
</dbReference>
<feature type="transmembrane region" description="Helical" evidence="10">
    <location>
        <begin position="509"/>
        <end position="529"/>
    </location>
</feature>
<dbReference type="InterPro" id="IPR017871">
    <property type="entry name" value="ABC_transporter-like_CS"/>
</dbReference>
<keyword evidence="5" id="KW-0677">Repeat</keyword>
<dbReference type="Pfam" id="PF14510">
    <property type="entry name" value="ABC_trans_N"/>
    <property type="match status" value="1"/>
</dbReference>
<dbReference type="PANTHER" id="PTHR19241">
    <property type="entry name" value="ATP-BINDING CASSETTE TRANSPORTER"/>
    <property type="match status" value="1"/>
</dbReference>
<evidence type="ECO:0000313" key="13">
    <source>
        <dbReference type="Proteomes" id="UP000077266"/>
    </source>
</evidence>
<feature type="transmembrane region" description="Helical" evidence="10">
    <location>
        <begin position="1414"/>
        <end position="1431"/>
    </location>
</feature>
<proteinExistence type="inferred from homology"/>
<feature type="transmembrane region" description="Helical" evidence="10">
    <location>
        <begin position="475"/>
        <end position="494"/>
    </location>
</feature>
<feature type="transmembrane region" description="Helical" evidence="10">
    <location>
        <begin position="1210"/>
        <end position="1239"/>
    </location>
</feature>
<feature type="domain" description="ABC transporter" evidence="11">
    <location>
        <begin position="802"/>
        <end position="1045"/>
    </location>
</feature>
<name>A0A165BZ57_EXIGL</name>
<evidence type="ECO:0000256" key="2">
    <source>
        <dbReference type="ARBA" id="ARBA00006012"/>
    </source>
</evidence>
<comment type="subcellular location">
    <subcellularLocation>
        <location evidence="1">Membrane</location>
        <topology evidence="1">Multi-pass membrane protein</topology>
    </subcellularLocation>
</comment>
<evidence type="ECO:0000256" key="6">
    <source>
        <dbReference type="ARBA" id="ARBA00022741"/>
    </source>
</evidence>
<keyword evidence="9 10" id="KW-0472">Membrane</keyword>
<dbReference type="Pfam" id="PF19055">
    <property type="entry name" value="ABC2_membrane_7"/>
    <property type="match status" value="1"/>
</dbReference>
<dbReference type="InterPro" id="IPR003439">
    <property type="entry name" value="ABC_transporter-like_ATP-bd"/>
</dbReference>
<dbReference type="GO" id="GO:0005524">
    <property type="term" value="F:ATP binding"/>
    <property type="evidence" value="ECO:0007669"/>
    <property type="project" value="UniProtKB-KW"/>
</dbReference>
<keyword evidence="7" id="KW-0067">ATP-binding</keyword>
<dbReference type="STRING" id="1314781.A0A165BZ57"/>
<evidence type="ECO:0000256" key="1">
    <source>
        <dbReference type="ARBA" id="ARBA00004141"/>
    </source>
</evidence>
<evidence type="ECO:0000256" key="4">
    <source>
        <dbReference type="ARBA" id="ARBA00022692"/>
    </source>
</evidence>
<dbReference type="SUPFAM" id="SSF52540">
    <property type="entry name" value="P-loop containing nucleoside triphosphate hydrolases"/>
    <property type="match status" value="2"/>
</dbReference>
<evidence type="ECO:0000259" key="11">
    <source>
        <dbReference type="PROSITE" id="PS50893"/>
    </source>
</evidence>
<feature type="domain" description="ABC transporter" evidence="11">
    <location>
        <begin position="113"/>
        <end position="363"/>
    </location>
</feature>
<dbReference type="FunFam" id="3.40.50.300:FF:000054">
    <property type="entry name" value="ABC multidrug transporter atrF"/>
    <property type="match status" value="1"/>
</dbReference>
<evidence type="ECO:0000256" key="5">
    <source>
        <dbReference type="ARBA" id="ARBA00022737"/>
    </source>
</evidence>
<dbReference type="PROSITE" id="PS50893">
    <property type="entry name" value="ABC_TRANSPORTER_2"/>
    <property type="match status" value="2"/>
</dbReference>
<feature type="transmembrane region" description="Helical" evidence="10">
    <location>
        <begin position="1140"/>
        <end position="1159"/>
    </location>
</feature>
<reference evidence="12 13" key="1">
    <citation type="journal article" date="2016" name="Mol. Biol. Evol.">
        <title>Comparative Genomics of Early-Diverging Mushroom-Forming Fungi Provides Insights into the Origins of Lignocellulose Decay Capabilities.</title>
        <authorList>
            <person name="Nagy L.G."/>
            <person name="Riley R."/>
            <person name="Tritt A."/>
            <person name="Adam C."/>
            <person name="Daum C."/>
            <person name="Floudas D."/>
            <person name="Sun H."/>
            <person name="Yadav J.S."/>
            <person name="Pangilinan J."/>
            <person name="Larsson K.H."/>
            <person name="Matsuura K."/>
            <person name="Barry K."/>
            <person name="Labutti K."/>
            <person name="Kuo R."/>
            <person name="Ohm R.A."/>
            <person name="Bhattacharya S.S."/>
            <person name="Shirouzu T."/>
            <person name="Yoshinaga Y."/>
            <person name="Martin F.M."/>
            <person name="Grigoriev I.V."/>
            <person name="Hibbett D.S."/>
        </authorList>
    </citation>
    <scope>NUCLEOTIDE SEQUENCE [LARGE SCALE GENOMIC DNA]</scope>
    <source>
        <strain evidence="12 13">HHB12029</strain>
    </source>
</reference>
<dbReference type="SMART" id="SM00382">
    <property type="entry name" value="AAA"/>
    <property type="match status" value="2"/>
</dbReference>
<dbReference type="CDD" id="cd03232">
    <property type="entry name" value="ABCG_PDR_domain2"/>
    <property type="match status" value="1"/>
</dbReference>
<dbReference type="InterPro" id="IPR013525">
    <property type="entry name" value="ABC2_TM"/>
</dbReference>
<dbReference type="CDD" id="cd03233">
    <property type="entry name" value="ABCG_PDR_domain1"/>
    <property type="match status" value="1"/>
</dbReference>
<sequence length="1463" mass="163890">MHDDDQHQREEEIHELARQFTRLSRAQTQNSVLTQNPFELDGEKHPELDPSSSKFNMRTWIQTLVHLSQRDPDAHPGRSAGVSFRNLAVHGYGTPTDFQKDVLNVAVSAFGDLKRMFGFKKNVRKIQILREFDGLVKSGELLVVLGRPGSGCSTFLKTISGETHGFFVDEESDIQYSGISPETMHKDFRGEVIYNAETETHFPNLTVGETLMFAAKARAPRTRLGGVTRDQYARHMRDVVMAAYGLSHTVNTRVGNDFIRGVSGGERKRVSIAETTLSFAPIQCWDNSTRGLDSATALEFMKTLRLQSEYAGATSLVAIYQASQSAYDLFDKVIVLYEGRQIYFGKTTEAKEFFTKRGFVCAERQTTGDFLTSLTNPAERIVASGWENKVPRTADEFAKMWKESPERAQLLREIEQYNAAFPLNGPALESFRDSRRAQQSQSLSRKSPYTISYRRQVQLCFERGYQRLRGDMTNFYITVFGNSVMALIISSVFYNQQPTTASFFSRGALLFYAVLVNAFASALEILTLYGQRAVVEKHTRYALYRPSAEAAASMLVDMPSKIITSLTINLILYFMTNLRREPGAFFLFLLMSFTCTITMSMIFRTIGSSTRTLSQAMPGSSLMILAMVIYTGFAIPIRDMVPWFRWINYINPIAYAFENLMVNEFHGREFTCVSYSPSGPGYENASGDQILCNAIGAAPGASMVSGTDYVRTAYHYEKAHFWRNYGILVAFIIFFLGTYLFATEIVTAKKSKGEVLVFPRGHLPKSAKRDEEEAGDAAAADAGGSVNTAETLGGIQRQTRTFHWSDVCYDITIKGEPRRILDHVDGWVKPGTLTALMGVSGAGKTTLLDVLATRVTMGVITGEMLVNGRPRDQSFQRKTGYVQQQDLHLETSTVREALEFSAILRQSDTIPREEKIAYVDEVIRLLEMETYADAVVGVPGEGLNVEQRKRLTIAVELVAKPELLLFFDEPTSGLDSQTAWSICQLMRKLANNGQAILCTIHQPSAVLIQEFDRLLFLAKGGKTVYFGDMGKNSSTLVSYFEKNGAHACPPDANPAEWMLEVIGAAPGSVADRDWHEVWNNSPERADVKRELAEMKATLSTIPDDGPSPAGDGTYATSMKTQFWQCYKRVNQQYWRSPTYIYSKIVLCLIPALFIGFSFYKADNSQQGLQNQMFAVFSIFMVFSNLVQQIHPMFVAQRSLYEARERPAKTYSWVAFMLSQILVEFPWMVFVAMLTFFSWYYPIGLYRNAIPTGAVHERGALMFLYLVNFFIFTGTFAHLTIVTSETAEAGSNMANLMFSLSLLFCGVLANSSGLGWWVWMYRVSPFTYYVSGILATAVANAPVVCSDIEFILTQPPAGMTCGDYMGPFLSMVGGTIQDANATSNCRSCLLSSTNQFLAQINSNYGNRWRDWGIDWIYIIFNIAAACFLYWLARVPRNKKDAVEVAPTAAAPKSIAELKDNPHDK</sequence>
<dbReference type="Proteomes" id="UP000077266">
    <property type="component" value="Unassembled WGS sequence"/>
</dbReference>
<evidence type="ECO:0000256" key="7">
    <source>
        <dbReference type="ARBA" id="ARBA00022840"/>
    </source>
</evidence>
<accession>A0A165BZ57</accession>
<dbReference type="FunFam" id="3.40.50.300:FF:000881">
    <property type="entry name" value="ABC multidrug transporter A-1"/>
    <property type="match status" value="1"/>
</dbReference>
<dbReference type="EMBL" id="KV426386">
    <property type="protein sequence ID" value="KZV81517.1"/>
    <property type="molecule type" value="Genomic_DNA"/>
</dbReference>
<dbReference type="Pfam" id="PF06422">
    <property type="entry name" value="PDR_CDR"/>
    <property type="match status" value="1"/>
</dbReference>
<keyword evidence="4 10" id="KW-0812">Transmembrane</keyword>
<dbReference type="InterPro" id="IPR034003">
    <property type="entry name" value="ABCG_PDR_2"/>
</dbReference>
<organism evidence="12 13">
    <name type="scientific">Exidia glandulosa HHB12029</name>
    <dbReference type="NCBI Taxonomy" id="1314781"/>
    <lineage>
        <taxon>Eukaryota</taxon>
        <taxon>Fungi</taxon>
        <taxon>Dikarya</taxon>
        <taxon>Basidiomycota</taxon>
        <taxon>Agaricomycotina</taxon>
        <taxon>Agaricomycetes</taxon>
        <taxon>Auriculariales</taxon>
        <taxon>Exidiaceae</taxon>
        <taxon>Exidia</taxon>
    </lineage>
</organism>
<keyword evidence="3" id="KW-0813">Transport</keyword>
<dbReference type="InterPro" id="IPR005285">
    <property type="entry name" value="Drug-R_PDR/CDR"/>
</dbReference>
<dbReference type="GO" id="GO:0016020">
    <property type="term" value="C:membrane"/>
    <property type="evidence" value="ECO:0007669"/>
    <property type="project" value="UniProtKB-SubCell"/>
</dbReference>
<evidence type="ECO:0000256" key="3">
    <source>
        <dbReference type="ARBA" id="ARBA00022448"/>
    </source>
</evidence>
<evidence type="ECO:0000256" key="9">
    <source>
        <dbReference type="ARBA" id="ARBA00023136"/>
    </source>
</evidence>
<feature type="transmembrane region" description="Helical" evidence="10">
    <location>
        <begin position="550"/>
        <end position="572"/>
    </location>
</feature>
<dbReference type="InterPro" id="IPR043926">
    <property type="entry name" value="ABCG_dom"/>
</dbReference>
<dbReference type="OrthoDB" id="245989at2759"/>
<feature type="transmembrane region" description="Helical" evidence="10">
    <location>
        <begin position="1259"/>
        <end position="1281"/>
    </location>
</feature>
<keyword evidence="6" id="KW-0547">Nucleotide-binding</keyword>
<feature type="transmembrane region" description="Helical" evidence="10">
    <location>
        <begin position="1293"/>
        <end position="1318"/>
    </location>
</feature>
<dbReference type="Pfam" id="PF00005">
    <property type="entry name" value="ABC_tran"/>
    <property type="match status" value="2"/>
</dbReference>
<gene>
    <name evidence="12" type="ORF">EXIGLDRAFT_685907</name>
</gene>
<dbReference type="NCBIfam" id="TIGR00956">
    <property type="entry name" value="3a01205"/>
    <property type="match status" value="1"/>
</dbReference>
<keyword evidence="13" id="KW-1185">Reference proteome</keyword>
<dbReference type="InParanoid" id="A0A165BZ57"/>
<comment type="similarity">
    <text evidence="2">Belongs to the ABC transporter superfamily. ABCG family. PDR (TC 3.A.1.205) subfamily.</text>
</comment>
<dbReference type="InterPro" id="IPR029481">
    <property type="entry name" value="ABC_trans_N"/>
</dbReference>
<dbReference type="InterPro" id="IPR027417">
    <property type="entry name" value="P-loop_NTPase"/>
</dbReference>
<protein>
    <submittedName>
        <fullName evidence="12">Pleiotropic drug resistance protein PDR</fullName>
    </submittedName>
</protein>
<feature type="transmembrane region" description="Helical" evidence="10">
    <location>
        <begin position="584"/>
        <end position="604"/>
    </location>
</feature>
<evidence type="ECO:0000313" key="12">
    <source>
        <dbReference type="EMBL" id="KZV81517.1"/>
    </source>
</evidence>
<keyword evidence="8 10" id="KW-1133">Transmembrane helix</keyword>
<dbReference type="InterPro" id="IPR010929">
    <property type="entry name" value="PDR_CDR_ABC"/>
</dbReference>
<dbReference type="Gene3D" id="3.40.50.300">
    <property type="entry name" value="P-loop containing nucleotide triphosphate hydrolases"/>
    <property type="match status" value="2"/>
</dbReference>
<dbReference type="GO" id="GO:0016887">
    <property type="term" value="F:ATP hydrolysis activity"/>
    <property type="evidence" value="ECO:0007669"/>
    <property type="project" value="InterPro"/>
</dbReference>
<dbReference type="InterPro" id="IPR034001">
    <property type="entry name" value="ABCG_PDR_1"/>
</dbReference>
<dbReference type="GO" id="GO:1990961">
    <property type="term" value="P:xenobiotic detoxification by transmembrane export across the plasma membrane"/>
    <property type="evidence" value="ECO:0007669"/>
    <property type="project" value="InterPro"/>
</dbReference>
<feature type="transmembrane region" description="Helical" evidence="10">
    <location>
        <begin position="616"/>
        <end position="637"/>
    </location>
</feature>
<dbReference type="GO" id="GO:0140359">
    <property type="term" value="F:ABC-type transporter activity"/>
    <property type="evidence" value="ECO:0007669"/>
    <property type="project" value="InterPro"/>
</dbReference>
<evidence type="ECO:0000256" key="10">
    <source>
        <dbReference type="SAM" id="Phobius"/>
    </source>
</evidence>
<feature type="transmembrane region" description="Helical" evidence="10">
    <location>
        <begin position="1171"/>
        <end position="1189"/>
    </location>
</feature>
<dbReference type="PROSITE" id="PS00211">
    <property type="entry name" value="ABC_TRANSPORTER_1"/>
    <property type="match status" value="1"/>
</dbReference>